<reference evidence="2 3" key="1">
    <citation type="submission" date="2023-06" db="EMBL/GenBank/DDBJ databases">
        <title>Actinomycetospora Odt1-22.</title>
        <authorList>
            <person name="Supong K."/>
        </authorList>
    </citation>
    <scope>NUCLEOTIDE SEQUENCE [LARGE SCALE GENOMIC DNA]</scope>
    <source>
        <strain evidence="2 3">Odt1-22</strain>
    </source>
</reference>
<dbReference type="Pfam" id="PF07366">
    <property type="entry name" value="SnoaL"/>
    <property type="match status" value="1"/>
</dbReference>
<dbReference type="PANTHER" id="PTHR38436:SF1">
    <property type="entry name" value="ESTER CYCLASE"/>
    <property type="match status" value="1"/>
</dbReference>
<dbReference type="InterPro" id="IPR009959">
    <property type="entry name" value="Cyclase_SnoaL-like"/>
</dbReference>
<proteinExistence type="predicted"/>
<organism evidence="2 3">
    <name type="scientific">Actinomycetospora termitidis</name>
    <dbReference type="NCBI Taxonomy" id="3053470"/>
    <lineage>
        <taxon>Bacteria</taxon>
        <taxon>Bacillati</taxon>
        <taxon>Actinomycetota</taxon>
        <taxon>Actinomycetes</taxon>
        <taxon>Pseudonocardiales</taxon>
        <taxon>Pseudonocardiaceae</taxon>
        <taxon>Actinomycetospora</taxon>
    </lineage>
</organism>
<evidence type="ECO:0000313" key="3">
    <source>
        <dbReference type="Proteomes" id="UP001231924"/>
    </source>
</evidence>
<dbReference type="RefSeq" id="WP_286050875.1">
    <property type="nucleotide sequence ID" value="NZ_JASVWF010000001.1"/>
</dbReference>
<dbReference type="InterPro" id="IPR032710">
    <property type="entry name" value="NTF2-like_dom_sf"/>
</dbReference>
<feature type="region of interest" description="Disordered" evidence="1">
    <location>
        <begin position="1"/>
        <end position="20"/>
    </location>
</feature>
<protein>
    <submittedName>
        <fullName evidence="2">Ester cyclase</fullName>
    </submittedName>
</protein>
<comment type="caution">
    <text evidence="2">The sequence shown here is derived from an EMBL/GenBank/DDBJ whole genome shotgun (WGS) entry which is preliminary data.</text>
</comment>
<evidence type="ECO:0000256" key="1">
    <source>
        <dbReference type="SAM" id="MobiDB-lite"/>
    </source>
</evidence>
<sequence length="172" mass="18754">MPSTSAGPPAPTPPGADASPGTLVRWTFDVLNTHHAAPLRAVWTDDTRERMPNATYRGGAEIQAYFEGLFAALPDLTLTMQAMAEQGEDVFVRWTMTGTHTGAALEGIEPTGKRLDIDGVDHFTVRDGKILSNFVIYDQMQFARQLGLLPADGSRLDVGLRRGYNLLARLRG</sequence>
<dbReference type="Gene3D" id="3.10.450.50">
    <property type="match status" value="1"/>
</dbReference>
<name>A0ABT7M2D3_9PSEU</name>
<dbReference type="Proteomes" id="UP001231924">
    <property type="component" value="Unassembled WGS sequence"/>
</dbReference>
<dbReference type="EMBL" id="JASVWF010000001">
    <property type="protein sequence ID" value="MDL5154819.1"/>
    <property type="molecule type" value="Genomic_DNA"/>
</dbReference>
<dbReference type="PANTHER" id="PTHR38436">
    <property type="entry name" value="POLYKETIDE CYCLASE SNOAL-LIKE DOMAIN"/>
    <property type="match status" value="1"/>
</dbReference>
<evidence type="ECO:0000313" key="2">
    <source>
        <dbReference type="EMBL" id="MDL5154819.1"/>
    </source>
</evidence>
<keyword evidence="3" id="KW-1185">Reference proteome</keyword>
<dbReference type="SUPFAM" id="SSF54427">
    <property type="entry name" value="NTF2-like"/>
    <property type="match status" value="1"/>
</dbReference>
<gene>
    <name evidence="2" type="ORF">QRT03_02535</name>
</gene>
<accession>A0ABT7M2D3</accession>